<evidence type="ECO:0000313" key="1">
    <source>
        <dbReference type="EMBL" id="KAG5615013.1"/>
    </source>
</evidence>
<proteinExistence type="predicted"/>
<reference evidence="1 2" key="1">
    <citation type="submission" date="2020-09" db="EMBL/GenBank/DDBJ databases">
        <title>De no assembly of potato wild relative species, Solanum commersonii.</title>
        <authorList>
            <person name="Cho K."/>
        </authorList>
    </citation>
    <scope>NUCLEOTIDE SEQUENCE [LARGE SCALE GENOMIC DNA]</scope>
    <source>
        <strain evidence="1">LZ3.2</strain>
        <tissue evidence="1">Leaf</tissue>
    </source>
</reference>
<gene>
    <name evidence="1" type="ORF">H5410_014837</name>
</gene>
<sequence length="67" mass="7726">MSPNGKAWTLRRKKERKGCKERRNEGLRITESTWRVVEGSYCAFCSSVISPEGKDKIDGKKEQSVHR</sequence>
<keyword evidence="2" id="KW-1185">Reference proteome</keyword>
<organism evidence="1 2">
    <name type="scientific">Solanum commersonii</name>
    <name type="common">Commerson's wild potato</name>
    <name type="synonym">Commerson's nightshade</name>
    <dbReference type="NCBI Taxonomy" id="4109"/>
    <lineage>
        <taxon>Eukaryota</taxon>
        <taxon>Viridiplantae</taxon>
        <taxon>Streptophyta</taxon>
        <taxon>Embryophyta</taxon>
        <taxon>Tracheophyta</taxon>
        <taxon>Spermatophyta</taxon>
        <taxon>Magnoliopsida</taxon>
        <taxon>eudicotyledons</taxon>
        <taxon>Gunneridae</taxon>
        <taxon>Pentapetalae</taxon>
        <taxon>asterids</taxon>
        <taxon>lamiids</taxon>
        <taxon>Solanales</taxon>
        <taxon>Solanaceae</taxon>
        <taxon>Solanoideae</taxon>
        <taxon>Solaneae</taxon>
        <taxon>Solanum</taxon>
    </lineage>
</organism>
<dbReference type="Proteomes" id="UP000824120">
    <property type="component" value="Chromosome 3"/>
</dbReference>
<comment type="caution">
    <text evidence="1">The sequence shown here is derived from an EMBL/GenBank/DDBJ whole genome shotgun (WGS) entry which is preliminary data.</text>
</comment>
<name>A0A9J5ZRY9_SOLCO</name>
<protein>
    <submittedName>
        <fullName evidence="1">Uncharacterized protein</fullName>
    </submittedName>
</protein>
<accession>A0A9J5ZRY9</accession>
<dbReference type="AlphaFoldDB" id="A0A9J5ZRY9"/>
<dbReference type="EMBL" id="JACXVP010000003">
    <property type="protein sequence ID" value="KAG5615013.1"/>
    <property type="molecule type" value="Genomic_DNA"/>
</dbReference>
<evidence type="ECO:0000313" key="2">
    <source>
        <dbReference type="Proteomes" id="UP000824120"/>
    </source>
</evidence>